<keyword evidence="7" id="KW-1185">Reference proteome</keyword>
<dbReference type="EMBL" id="CAUJNA010003494">
    <property type="protein sequence ID" value="CAJ1403397.1"/>
    <property type="molecule type" value="Genomic_DNA"/>
</dbReference>
<dbReference type="Proteomes" id="UP001178507">
    <property type="component" value="Unassembled WGS sequence"/>
</dbReference>
<organism evidence="6 7">
    <name type="scientific">Effrenium voratum</name>
    <dbReference type="NCBI Taxonomy" id="2562239"/>
    <lineage>
        <taxon>Eukaryota</taxon>
        <taxon>Sar</taxon>
        <taxon>Alveolata</taxon>
        <taxon>Dinophyceae</taxon>
        <taxon>Suessiales</taxon>
        <taxon>Symbiodiniaceae</taxon>
        <taxon>Effrenium</taxon>
    </lineage>
</organism>
<evidence type="ECO:0000256" key="3">
    <source>
        <dbReference type="PIRSR" id="PIRSR606689-1"/>
    </source>
</evidence>
<dbReference type="AlphaFoldDB" id="A0AA36JBZ7"/>
<keyword evidence="1 3" id="KW-0547">Nucleotide-binding</keyword>
<evidence type="ECO:0000313" key="6">
    <source>
        <dbReference type="EMBL" id="CAJ1403397.1"/>
    </source>
</evidence>
<evidence type="ECO:0000256" key="1">
    <source>
        <dbReference type="ARBA" id="ARBA00022741"/>
    </source>
</evidence>
<feature type="region of interest" description="Disordered" evidence="5">
    <location>
        <begin position="132"/>
        <end position="155"/>
    </location>
</feature>
<keyword evidence="4" id="KW-0479">Metal-binding</keyword>
<evidence type="ECO:0008006" key="8">
    <source>
        <dbReference type="Google" id="ProtNLM"/>
    </source>
</evidence>
<name>A0AA36JBZ7_9DINO</name>
<dbReference type="GO" id="GO:0046872">
    <property type="term" value="F:metal ion binding"/>
    <property type="evidence" value="ECO:0007669"/>
    <property type="project" value="UniProtKB-KW"/>
</dbReference>
<protein>
    <recommendedName>
        <fullName evidence="8">ADP-ribosylation factor</fullName>
    </recommendedName>
</protein>
<proteinExistence type="predicted"/>
<dbReference type="SUPFAM" id="SSF52540">
    <property type="entry name" value="P-loop containing nucleoside triphosphate hydrolases"/>
    <property type="match status" value="1"/>
</dbReference>
<accession>A0AA36JBZ7</accession>
<dbReference type="Gene3D" id="3.40.50.300">
    <property type="entry name" value="P-loop containing nucleotide triphosphate hydrolases"/>
    <property type="match status" value="1"/>
</dbReference>
<reference evidence="6" key="1">
    <citation type="submission" date="2023-08" db="EMBL/GenBank/DDBJ databases">
        <authorList>
            <person name="Chen Y."/>
            <person name="Shah S."/>
            <person name="Dougan E. K."/>
            <person name="Thang M."/>
            <person name="Chan C."/>
        </authorList>
    </citation>
    <scope>NUCLEOTIDE SEQUENCE</scope>
</reference>
<evidence type="ECO:0000256" key="2">
    <source>
        <dbReference type="ARBA" id="ARBA00023134"/>
    </source>
</evidence>
<evidence type="ECO:0000313" key="7">
    <source>
        <dbReference type="Proteomes" id="UP001178507"/>
    </source>
</evidence>
<evidence type="ECO:0000256" key="4">
    <source>
        <dbReference type="PIRSR" id="PIRSR606689-2"/>
    </source>
</evidence>
<dbReference type="Pfam" id="PF00025">
    <property type="entry name" value="Arf"/>
    <property type="match status" value="2"/>
</dbReference>
<dbReference type="InterPro" id="IPR024156">
    <property type="entry name" value="Small_GTPase_ARF"/>
</dbReference>
<dbReference type="PROSITE" id="PS51417">
    <property type="entry name" value="ARF"/>
    <property type="match status" value="1"/>
</dbReference>
<sequence>MGLAFTKIWQRLIGKQEMRILMVGLDAAGKTTILYKLKLGEVVTTIPTIGFNVGTQVAEFVSLVDVETVERHGRKLCCVPVKRANDMAGALEWKGWAAETGQDKIRPLWRHYYQGTNGLIYVVDSNDRDRVEDAREEPPGALPPRKGHPKKIKLTEPKPANHGVLLVPLRYSEDRHHIAWWGKKGGSPPRKSWSSFRHSFFWSRKRPEFGSVYRRSSSLVLKFAPFWEHRFRGDLFEGTLLFVVVEGKPIRQPPFWGFAQKDTPSGK</sequence>
<dbReference type="PANTHER" id="PTHR11711">
    <property type="entry name" value="ADP RIBOSYLATION FACTOR-RELATED"/>
    <property type="match status" value="1"/>
</dbReference>
<feature type="binding site" evidence="4">
    <location>
        <position position="48"/>
    </location>
    <ligand>
        <name>Mg(2+)</name>
        <dbReference type="ChEBI" id="CHEBI:18420"/>
    </ligand>
</feature>
<feature type="binding site" evidence="4">
    <location>
        <position position="31"/>
    </location>
    <ligand>
        <name>Mg(2+)</name>
        <dbReference type="ChEBI" id="CHEBI:18420"/>
    </ligand>
</feature>
<comment type="caution">
    <text evidence="6">The sequence shown here is derived from an EMBL/GenBank/DDBJ whole genome shotgun (WGS) entry which is preliminary data.</text>
</comment>
<evidence type="ECO:0000256" key="5">
    <source>
        <dbReference type="SAM" id="MobiDB-lite"/>
    </source>
</evidence>
<gene>
    <name evidence="6" type="ORF">EVOR1521_LOCUS26073</name>
</gene>
<keyword evidence="4" id="KW-0460">Magnesium</keyword>
<dbReference type="InterPro" id="IPR006689">
    <property type="entry name" value="Small_GTPase_ARF/SAR"/>
</dbReference>
<dbReference type="InterPro" id="IPR027417">
    <property type="entry name" value="P-loop_NTPase"/>
</dbReference>
<feature type="binding site" evidence="3">
    <location>
        <position position="101"/>
    </location>
    <ligand>
        <name>GTP</name>
        <dbReference type="ChEBI" id="CHEBI:37565"/>
    </ligand>
</feature>
<feature type="binding site" evidence="3">
    <location>
        <begin position="24"/>
        <end position="31"/>
    </location>
    <ligand>
        <name>GTP</name>
        <dbReference type="ChEBI" id="CHEBI:37565"/>
    </ligand>
</feature>
<keyword evidence="2 3" id="KW-0342">GTP-binding</keyword>
<dbReference type="GO" id="GO:0005525">
    <property type="term" value="F:GTP binding"/>
    <property type="evidence" value="ECO:0007669"/>
    <property type="project" value="UniProtKB-KW"/>
</dbReference>
<dbReference type="SMART" id="SM00177">
    <property type="entry name" value="ARF"/>
    <property type="match status" value="1"/>
</dbReference>
<dbReference type="GO" id="GO:0003924">
    <property type="term" value="F:GTPase activity"/>
    <property type="evidence" value="ECO:0007669"/>
    <property type="project" value="InterPro"/>
</dbReference>